<evidence type="ECO:0000313" key="3">
    <source>
        <dbReference type="Proteomes" id="UP000077248"/>
    </source>
</evidence>
<name>A0A177DB84_ALTAL</name>
<organism evidence="2 3">
    <name type="scientific">Alternaria alternata</name>
    <name type="common">Alternaria rot fungus</name>
    <name type="synonym">Torula alternata</name>
    <dbReference type="NCBI Taxonomy" id="5599"/>
    <lineage>
        <taxon>Eukaryota</taxon>
        <taxon>Fungi</taxon>
        <taxon>Dikarya</taxon>
        <taxon>Ascomycota</taxon>
        <taxon>Pezizomycotina</taxon>
        <taxon>Dothideomycetes</taxon>
        <taxon>Pleosporomycetidae</taxon>
        <taxon>Pleosporales</taxon>
        <taxon>Pleosporineae</taxon>
        <taxon>Pleosporaceae</taxon>
        <taxon>Alternaria</taxon>
        <taxon>Alternaria sect. Alternaria</taxon>
        <taxon>Alternaria alternata complex</taxon>
    </lineage>
</organism>
<feature type="domain" description="Heterokaryon incompatibility" evidence="1">
    <location>
        <begin position="227"/>
        <end position="370"/>
    </location>
</feature>
<dbReference type="VEuPathDB" id="FungiDB:CC77DRAFT_1078206"/>
<dbReference type="KEGG" id="aalt:CC77DRAFT_1078206"/>
<dbReference type="Proteomes" id="UP000077248">
    <property type="component" value="Unassembled WGS sequence"/>
</dbReference>
<keyword evidence="3" id="KW-1185">Reference proteome</keyword>
<dbReference type="GeneID" id="29114870"/>
<dbReference type="AlphaFoldDB" id="A0A177DB84"/>
<dbReference type="Pfam" id="PF06985">
    <property type="entry name" value="HET"/>
    <property type="match status" value="1"/>
</dbReference>
<proteinExistence type="predicted"/>
<sequence length="694" mass="79210">MAPRRLPYLDTLVLRKQVLEDRTEGSKQRKANSIARGIGHGISQGTRDAIARGMQEVKGNLARLRPHSDVVCSNLCERCSKIPWVELVTAGDEVKFQLIGMTKPLEELQVSACPSCRILGSNLPSFGVTFLSMEDRYYLRFRDKHDKYWYPSSLRIIHKENPSLLDRSSAFIDKRGYVNALEMKGRIEDCIDNHKQCRPQPCDSLRDLKVIDCYERTVVLAPESCRFVALSYVWGRPTQEAESIDRPQFPMLLDVFPRTVEDSIVTTIALGFQYLWVDRYLIKQCIDQHNADDQSHQINQMGAIYSSAQVTLIAAAGTDANFGLPGISREFSYPESCSVTKNLCLVNASQSVTRSVSASTWYSRAWTLQEGYLSKRRLFFVEHGIDYICDEDLQDEDLRGGLIASELAASLPSKMNAWDRANHMMRQFAGRSLTYEGDALNAIIGALGTLEGVDHTEGVTIQRSNSSETSSTYMALNWCHDLPCSRREGFPSWSPLGWRGEIDYLDYQTTISSGCSLEVWHDGGFRHVSDAFGKLSEGHRAHRPTQERYLRLNTTVVMLDFVYLDHEPGIPSGFYVRVPYTSNLDLFVLPFWDADDMRQGSIQLPCAVAVRRRTLMQKTWRCEQESQLLIMRQHSTHYERVGCFNLHWSHRHIYAREKKGRIFPLDFTYGNPLLEYGDGTYWKKNGEERTFLLG</sequence>
<dbReference type="PANTHER" id="PTHR33112">
    <property type="entry name" value="DOMAIN PROTEIN, PUTATIVE-RELATED"/>
    <property type="match status" value="1"/>
</dbReference>
<dbReference type="PANTHER" id="PTHR33112:SF1">
    <property type="entry name" value="HETEROKARYON INCOMPATIBILITY DOMAIN-CONTAINING PROTEIN"/>
    <property type="match status" value="1"/>
</dbReference>
<dbReference type="EMBL" id="KV441490">
    <property type="protein sequence ID" value="OAG16159.1"/>
    <property type="molecule type" value="Genomic_DNA"/>
</dbReference>
<dbReference type="RefSeq" id="XP_018381580.1">
    <property type="nucleotide sequence ID" value="XM_018529276.1"/>
</dbReference>
<accession>A0A177DB84</accession>
<reference evidence="2 3" key="1">
    <citation type="submission" date="2016-05" db="EMBL/GenBank/DDBJ databases">
        <title>Comparative analysis of secretome profiles of manganese(II)-oxidizing ascomycete fungi.</title>
        <authorList>
            <consortium name="DOE Joint Genome Institute"/>
            <person name="Zeiner C.A."/>
            <person name="Purvine S.O."/>
            <person name="Zink E.M."/>
            <person name="Wu S."/>
            <person name="Pasa-Tolic L."/>
            <person name="Chaput D.L."/>
            <person name="Haridas S."/>
            <person name="Grigoriev I.V."/>
            <person name="Santelli C.M."/>
            <person name="Hansel C.M."/>
        </authorList>
    </citation>
    <scope>NUCLEOTIDE SEQUENCE [LARGE SCALE GENOMIC DNA]</scope>
    <source>
        <strain evidence="2 3">SRC1lrK2f</strain>
    </source>
</reference>
<gene>
    <name evidence="2" type="ORF">CC77DRAFT_1078206</name>
</gene>
<protein>
    <submittedName>
        <fullName evidence="2">HET-domain-containing protein</fullName>
    </submittedName>
</protein>
<evidence type="ECO:0000259" key="1">
    <source>
        <dbReference type="Pfam" id="PF06985"/>
    </source>
</evidence>
<dbReference type="OMA" id="HSTHYER"/>
<evidence type="ECO:0000313" key="2">
    <source>
        <dbReference type="EMBL" id="OAG16159.1"/>
    </source>
</evidence>
<dbReference type="STRING" id="5599.A0A177DB84"/>
<dbReference type="InterPro" id="IPR010730">
    <property type="entry name" value="HET"/>
</dbReference>